<name>A0AAV2FZG0_9ROSI</name>
<gene>
    <name evidence="2" type="ORF">LTRI10_LOCUS43281</name>
</gene>
<organism evidence="2 3">
    <name type="scientific">Linum trigynum</name>
    <dbReference type="NCBI Taxonomy" id="586398"/>
    <lineage>
        <taxon>Eukaryota</taxon>
        <taxon>Viridiplantae</taxon>
        <taxon>Streptophyta</taxon>
        <taxon>Embryophyta</taxon>
        <taxon>Tracheophyta</taxon>
        <taxon>Spermatophyta</taxon>
        <taxon>Magnoliopsida</taxon>
        <taxon>eudicotyledons</taxon>
        <taxon>Gunneridae</taxon>
        <taxon>Pentapetalae</taxon>
        <taxon>rosids</taxon>
        <taxon>fabids</taxon>
        <taxon>Malpighiales</taxon>
        <taxon>Linaceae</taxon>
        <taxon>Linum</taxon>
    </lineage>
</organism>
<dbReference type="EMBL" id="OZ034820">
    <property type="protein sequence ID" value="CAL1403342.1"/>
    <property type="molecule type" value="Genomic_DNA"/>
</dbReference>
<sequence length="371" mass="41610">MVLNNPQLHPAVTFSNKVFRKDKEFSRYVRRFRDRAIYPSFTIQPSAFSKYDMDISTLIRNLGWESLFEDQRFTYCPEAVRLFYVNLKRGSGADLYSFKTTVGNLEITVTADLLASELGLPHNGLKAGDDGQFHDYNFDYHHVHNSLVHDIGRYFPNRLDAGRLPDDLRVLHFFITRILLPRSLSSATLLHTTNLWILHHARSGQAISYASLVFCHLVKYGDDNYDGWLPLAPLITQLLGKLGVDLRDKVTLCNVHDDLKAQHVLARLDASVGPRKPVTGSGGEVAALVKALVSAAEVVVDRELTGYSSENLKGKRKIPVTTLTSLSTRLKLLRDGGGASSSSIREEDEAVEESEEFGDISDYDSPPHYPF</sequence>
<proteinExistence type="predicted"/>
<protein>
    <submittedName>
        <fullName evidence="2">Uncharacterized protein</fullName>
    </submittedName>
</protein>
<evidence type="ECO:0000313" key="3">
    <source>
        <dbReference type="Proteomes" id="UP001497516"/>
    </source>
</evidence>
<reference evidence="2 3" key="1">
    <citation type="submission" date="2024-04" db="EMBL/GenBank/DDBJ databases">
        <authorList>
            <person name="Fracassetti M."/>
        </authorList>
    </citation>
    <scope>NUCLEOTIDE SEQUENCE [LARGE SCALE GENOMIC DNA]</scope>
</reference>
<dbReference type="AlphaFoldDB" id="A0AAV2FZG0"/>
<evidence type="ECO:0000313" key="2">
    <source>
        <dbReference type="EMBL" id="CAL1403342.1"/>
    </source>
</evidence>
<keyword evidence="3" id="KW-1185">Reference proteome</keyword>
<feature type="compositionally biased region" description="Acidic residues" evidence="1">
    <location>
        <begin position="346"/>
        <end position="362"/>
    </location>
</feature>
<feature type="region of interest" description="Disordered" evidence="1">
    <location>
        <begin position="334"/>
        <end position="371"/>
    </location>
</feature>
<dbReference type="Proteomes" id="UP001497516">
    <property type="component" value="Chromosome 7"/>
</dbReference>
<evidence type="ECO:0000256" key="1">
    <source>
        <dbReference type="SAM" id="MobiDB-lite"/>
    </source>
</evidence>
<accession>A0AAV2FZG0</accession>